<dbReference type="Gene3D" id="3.30.450.20">
    <property type="entry name" value="PAS domain"/>
    <property type="match status" value="1"/>
</dbReference>
<dbReference type="Proteomes" id="UP000239990">
    <property type="component" value="Unassembled WGS sequence"/>
</dbReference>
<evidence type="ECO:0000313" key="3">
    <source>
        <dbReference type="Proteomes" id="UP000239990"/>
    </source>
</evidence>
<dbReference type="RefSeq" id="WP_104141832.1">
    <property type="nucleotide sequence ID" value="NZ_PREU01000001.1"/>
</dbReference>
<comment type="caution">
    <text evidence="2">The sequence shown here is derived from an EMBL/GenBank/DDBJ whole genome shotgun (WGS) entry which is preliminary data.</text>
</comment>
<evidence type="ECO:0000313" key="2">
    <source>
        <dbReference type="EMBL" id="PPA77892.1"/>
    </source>
</evidence>
<dbReference type="OrthoDB" id="8687362at2"/>
<sequence>MNEDAHIDRAHGILDCVVNDARNTAAALAEAAAQILSGQTPTPGSGLRLSADHRRALQTHIQVALQLNPWCNGAGFASFEAHADTDDGYWTLEWWQQEGRSLQHVPLERNQETRRRLDFRAFAWFDQPARRHLPVIEGPYVDYICNGAYTITAAHPVLVRQAFAGVAAVDVLVSTLDRMLLPALRRIGKPALVLNADSRVVMSTAHRIRTGSLWQPQHGDRLIGAPGALRLAVLPAPPSHAAGGQSGQPSLPGLAHSPGS</sequence>
<organism evidence="2 3">
    <name type="scientific">Achromobacter spanius</name>
    <dbReference type="NCBI Taxonomy" id="217203"/>
    <lineage>
        <taxon>Bacteria</taxon>
        <taxon>Pseudomonadati</taxon>
        <taxon>Pseudomonadota</taxon>
        <taxon>Betaproteobacteria</taxon>
        <taxon>Burkholderiales</taxon>
        <taxon>Alcaligenaceae</taxon>
        <taxon>Achromobacter</taxon>
    </lineage>
</organism>
<proteinExistence type="predicted"/>
<dbReference type="CDD" id="cd12913">
    <property type="entry name" value="PDC1_MCP_like"/>
    <property type="match status" value="1"/>
</dbReference>
<accession>A0A2S5GXT2</accession>
<dbReference type="EMBL" id="PREU01000001">
    <property type="protein sequence ID" value="PPA77892.1"/>
    <property type="molecule type" value="Genomic_DNA"/>
</dbReference>
<dbReference type="AlphaFoldDB" id="A0A2S5GXT2"/>
<gene>
    <name evidence="2" type="ORF">C4E15_00940</name>
</gene>
<feature type="region of interest" description="Disordered" evidence="1">
    <location>
        <begin position="238"/>
        <end position="260"/>
    </location>
</feature>
<name>A0A2S5GXT2_9BURK</name>
<evidence type="ECO:0000256" key="1">
    <source>
        <dbReference type="SAM" id="MobiDB-lite"/>
    </source>
</evidence>
<reference evidence="2 3" key="1">
    <citation type="submission" date="2018-02" db="EMBL/GenBank/DDBJ databases">
        <title>Draft Genome of Achromobacter spanius stain 6.</title>
        <authorList>
            <person name="Gunasekera T.S."/>
            <person name="Radwan O."/>
            <person name="Ruiz O.N."/>
        </authorList>
    </citation>
    <scope>NUCLEOTIDE SEQUENCE [LARGE SCALE GENOMIC DNA]</scope>
    <source>
        <strain evidence="2 3">6</strain>
    </source>
</reference>
<protein>
    <recommendedName>
        <fullName evidence="4">Cache domain-containing protein</fullName>
    </recommendedName>
</protein>
<evidence type="ECO:0008006" key="4">
    <source>
        <dbReference type="Google" id="ProtNLM"/>
    </source>
</evidence>